<proteinExistence type="inferred from homology"/>
<dbReference type="InterPro" id="IPR000403">
    <property type="entry name" value="PI3/4_kinase_cat_dom"/>
</dbReference>
<evidence type="ECO:0000256" key="4">
    <source>
        <dbReference type="ARBA" id="ARBA00022741"/>
    </source>
</evidence>
<dbReference type="Pfam" id="PF08771">
    <property type="entry name" value="FRB_dom"/>
    <property type="match status" value="1"/>
</dbReference>
<dbReference type="GO" id="GO:0031932">
    <property type="term" value="C:TORC2 complex"/>
    <property type="evidence" value="ECO:0007669"/>
    <property type="project" value="TreeGrafter"/>
</dbReference>
<dbReference type="Pfam" id="PF02260">
    <property type="entry name" value="FATC"/>
    <property type="match status" value="1"/>
</dbReference>
<dbReference type="Pfam" id="PF23593">
    <property type="entry name" value="HEAT_ATR"/>
    <property type="match status" value="1"/>
</dbReference>
<feature type="domain" description="FATC" evidence="12">
    <location>
        <begin position="2172"/>
        <end position="2204"/>
    </location>
</feature>
<dbReference type="InterPro" id="IPR003151">
    <property type="entry name" value="PIK-rel_kinase_FAT"/>
</dbReference>
<keyword evidence="5 9" id="KW-0418">Kinase</keyword>
<dbReference type="Gene3D" id="1.10.1070.11">
    <property type="entry name" value="Phosphatidylinositol 3-/4-kinase, catalytic domain"/>
    <property type="match status" value="1"/>
</dbReference>
<evidence type="ECO:0000259" key="10">
    <source>
        <dbReference type="PROSITE" id="PS50290"/>
    </source>
</evidence>
<dbReference type="FunFam" id="1.10.1070.11:FF:000029">
    <property type="entry name" value="Serine/threonine-protein kinase TOR"/>
    <property type="match status" value="1"/>
</dbReference>
<comment type="catalytic activity">
    <reaction evidence="8">
        <text>L-seryl-[protein] + ATP = O-phospho-L-seryl-[protein] + ADP + H(+)</text>
        <dbReference type="Rhea" id="RHEA:17989"/>
        <dbReference type="Rhea" id="RHEA-COMP:9863"/>
        <dbReference type="Rhea" id="RHEA-COMP:11604"/>
        <dbReference type="ChEBI" id="CHEBI:15378"/>
        <dbReference type="ChEBI" id="CHEBI:29999"/>
        <dbReference type="ChEBI" id="CHEBI:30616"/>
        <dbReference type="ChEBI" id="CHEBI:83421"/>
        <dbReference type="ChEBI" id="CHEBI:456216"/>
        <dbReference type="EC" id="2.7.11.1"/>
    </reaction>
</comment>
<dbReference type="Pfam" id="PF00454">
    <property type="entry name" value="PI3_PI4_kinase"/>
    <property type="match status" value="1"/>
</dbReference>
<dbReference type="GO" id="GO:0031929">
    <property type="term" value="P:TOR signaling"/>
    <property type="evidence" value="ECO:0007669"/>
    <property type="project" value="TreeGrafter"/>
</dbReference>
<evidence type="ECO:0000256" key="2">
    <source>
        <dbReference type="ARBA" id="ARBA00022679"/>
    </source>
</evidence>
<dbReference type="InterPro" id="IPR011989">
    <property type="entry name" value="ARM-like"/>
</dbReference>
<dbReference type="Pfam" id="PF02259">
    <property type="entry name" value="FAT"/>
    <property type="match status" value="1"/>
</dbReference>
<reference evidence="13" key="1">
    <citation type="submission" date="2010-02" db="EMBL/GenBank/DDBJ databases">
        <title>Sequencing and annotation of the Blastocystis hominis genome.</title>
        <authorList>
            <person name="Wincker P."/>
        </authorList>
    </citation>
    <scope>NUCLEOTIDE SEQUENCE</scope>
    <source>
        <strain evidence="13">Singapore isolate B</strain>
    </source>
</reference>
<dbReference type="GO" id="GO:0005524">
    <property type="term" value="F:ATP binding"/>
    <property type="evidence" value="ECO:0007669"/>
    <property type="project" value="UniProtKB-KW"/>
</dbReference>
<dbReference type="EMBL" id="FN668683">
    <property type="protein sequence ID" value="CBK24359.2"/>
    <property type="molecule type" value="Genomic_DNA"/>
</dbReference>
<evidence type="ECO:0000256" key="1">
    <source>
        <dbReference type="ARBA" id="ARBA00011031"/>
    </source>
</evidence>
<dbReference type="GO" id="GO:0106310">
    <property type="term" value="F:protein serine kinase activity"/>
    <property type="evidence" value="ECO:0007669"/>
    <property type="project" value="RHEA"/>
</dbReference>
<dbReference type="SMART" id="SM01346">
    <property type="entry name" value="DUF3385"/>
    <property type="match status" value="1"/>
</dbReference>
<dbReference type="GO" id="GO:0004674">
    <property type="term" value="F:protein serine/threonine kinase activity"/>
    <property type="evidence" value="ECO:0007669"/>
    <property type="project" value="UniProtKB-KW"/>
</dbReference>
<evidence type="ECO:0000256" key="6">
    <source>
        <dbReference type="ARBA" id="ARBA00022840"/>
    </source>
</evidence>
<accession>D8M8H0</accession>
<dbReference type="InterPro" id="IPR036738">
    <property type="entry name" value="FRB_sf"/>
</dbReference>
<dbReference type="SMART" id="SM00146">
    <property type="entry name" value="PI3Kc"/>
    <property type="match status" value="1"/>
</dbReference>
<dbReference type="InterPro" id="IPR050517">
    <property type="entry name" value="DDR_Repair_Kinase"/>
</dbReference>
<dbReference type="InterPro" id="IPR016024">
    <property type="entry name" value="ARM-type_fold"/>
</dbReference>
<dbReference type="PANTHER" id="PTHR11139:SF9">
    <property type="entry name" value="SERINE_THREONINE-PROTEIN KINASE MTOR"/>
    <property type="match status" value="1"/>
</dbReference>
<keyword evidence="2 9" id="KW-0808">Transferase</keyword>
<dbReference type="SUPFAM" id="SSF47212">
    <property type="entry name" value="FKBP12-rapamycin-binding domain of FKBP-rapamycin-associated protein (FRAP)"/>
    <property type="match status" value="1"/>
</dbReference>
<dbReference type="InterPro" id="IPR057564">
    <property type="entry name" value="HEAT_ATR"/>
</dbReference>
<dbReference type="GO" id="GO:0016242">
    <property type="term" value="P:negative regulation of macroautophagy"/>
    <property type="evidence" value="ECO:0007669"/>
    <property type="project" value="TreeGrafter"/>
</dbReference>
<keyword evidence="6 9" id="KW-0067">ATP-binding</keyword>
<keyword evidence="3" id="KW-0677">Repeat</keyword>
<dbReference type="GO" id="GO:0005634">
    <property type="term" value="C:nucleus"/>
    <property type="evidence" value="ECO:0007669"/>
    <property type="project" value="TreeGrafter"/>
</dbReference>
<dbReference type="InterPro" id="IPR014009">
    <property type="entry name" value="PIK_FAT"/>
</dbReference>
<dbReference type="InterPro" id="IPR036940">
    <property type="entry name" value="PI3/4_kinase_cat_sf"/>
</dbReference>
<evidence type="ECO:0000256" key="5">
    <source>
        <dbReference type="ARBA" id="ARBA00022777"/>
    </source>
</evidence>
<gene>
    <name evidence="13" type="ORF">GSBLH_T00004102001</name>
</gene>
<dbReference type="GO" id="GO:0031931">
    <property type="term" value="C:TORC1 complex"/>
    <property type="evidence" value="ECO:0007669"/>
    <property type="project" value="TreeGrafter"/>
</dbReference>
<dbReference type="SUPFAM" id="SSF48371">
    <property type="entry name" value="ARM repeat"/>
    <property type="match status" value="1"/>
</dbReference>
<dbReference type="GO" id="GO:0044877">
    <property type="term" value="F:protein-containing complex binding"/>
    <property type="evidence" value="ECO:0007669"/>
    <property type="project" value="InterPro"/>
</dbReference>
<dbReference type="GeneID" id="24921147"/>
<dbReference type="InterPro" id="IPR026683">
    <property type="entry name" value="TOR_cat"/>
</dbReference>
<dbReference type="InterPro" id="IPR024585">
    <property type="entry name" value="mTOR_dom"/>
</dbReference>
<dbReference type="PANTHER" id="PTHR11139">
    <property type="entry name" value="ATAXIA TELANGIECTASIA MUTATED ATM -RELATED"/>
    <property type="match status" value="1"/>
</dbReference>
<dbReference type="PROSITE" id="PS51190">
    <property type="entry name" value="FATC"/>
    <property type="match status" value="1"/>
</dbReference>
<keyword evidence="4 9" id="KW-0547">Nucleotide-binding</keyword>
<comment type="similarity">
    <text evidence="1 9">Belongs to the PI3/PI4-kinase family.</text>
</comment>
<dbReference type="Gene3D" id="1.25.10.10">
    <property type="entry name" value="Leucine-rich Repeat Variant"/>
    <property type="match status" value="3"/>
</dbReference>
<organism evidence="13">
    <name type="scientific">Blastocystis hominis</name>
    <dbReference type="NCBI Taxonomy" id="12968"/>
    <lineage>
        <taxon>Eukaryota</taxon>
        <taxon>Sar</taxon>
        <taxon>Stramenopiles</taxon>
        <taxon>Bigyra</taxon>
        <taxon>Opalozoa</taxon>
        <taxon>Opalinata</taxon>
        <taxon>Blastocystidae</taxon>
        <taxon>Blastocystis</taxon>
    </lineage>
</organism>
<dbReference type="PROSITE" id="PS50290">
    <property type="entry name" value="PI3_4_KINASE_3"/>
    <property type="match status" value="1"/>
</dbReference>
<evidence type="ECO:0000313" key="14">
    <source>
        <dbReference type="Proteomes" id="UP000008312"/>
    </source>
</evidence>
<feature type="domain" description="FAT" evidence="11">
    <location>
        <begin position="1094"/>
        <end position="1675"/>
    </location>
</feature>
<evidence type="ECO:0000256" key="7">
    <source>
        <dbReference type="ARBA" id="ARBA00047899"/>
    </source>
</evidence>
<dbReference type="SUPFAM" id="SSF56112">
    <property type="entry name" value="Protein kinase-like (PK-like)"/>
    <property type="match status" value="1"/>
</dbReference>
<dbReference type="PROSITE" id="PS00916">
    <property type="entry name" value="PI3_4_KINASE_2"/>
    <property type="match status" value="1"/>
</dbReference>
<dbReference type="RefSeq" id="XP_012898407.1">
    <property type="nucleotide sequence ID" value="XM_013042953.1"/>
</dbReference>
<keyword evidence="14" id="KW-1185">Reference proteome</keyword>
<dbReference type="PROSITE" id="PS00915">
    <property type="entry name" value="PI3_4_KINASE_1"/>
    <property type="match status" value="1"/>
</dbReference>
<name>D8M8H0_BLAHO</name>
<dbReference type="OMA" id="MWLRFVS"/>
<evidence type="ECO:0000313" key="13">
    <source>
        <dbReference type="EMBL" id="CBK24359.2"/>
    </source>
</evidence>
<evidence type="ECO:0000259" key="12">
    <source>
        <dbReference type="PROSITE" id="PS51190"/>
    </source>
</evidence>
<dbReference type="GO" id="GO:0005737">
    <property type="term" value="C:cytoplasm"/>
    <property type="evidence" value="ECO:0007669"/>
    <property type="project" value="TreeGrafter"/>
</dbReference>
<keyword evidence="9" id="KW-0723">Serine/threonine-protein kinase</keyword>
<dbReference type="SMART" id="SM01343">
    <property type="entry name" value="FATC"/>
    <property type="match status" value="1"/>
</dbReference>
<evidence type="ECO:0000256" key="8">
    <source>
        <dbReference type="ARBA" id="ARBA00048679"/>
    </source>
</evidence>
<dbReference type="EC" id="2.7.11.1" evidence="9"/>
<dbReference type="InterPro" id="IPR018936">
    <property type="entry name" value="PI3/4_kinase_CS"/>
</dbReference>
<dbReference type="SMART" id="SM01345">
    <property type="entry name" value="Rapamycin_bind"/>
    <property type="match status" value="1"/>
</dbReference>
<protein>
    <recommendedName>
        <fullName evidence="9">Serine/threonine-protein kinase TOR</fullName>
        <ecNumber evidence="9">2.7.11.1</ecNumber>
    </recommendedName>
</protein>
<dbReference type="InterPro" id="IPR009076">
    <property type="entry name" value="FRB_dom"/>
</dbReference>
<dbReference type="OrthoDB" id="381190at2759"/>
<dbReference type="CDD" id="cd05169">
    <property type="entry name" value="PIKKc_TOR"/>
    <property type="match status" value="1"/>
</dbReference>
<evidence type="ECO:0000256" key="9">
    <source>
        <dbReference type="RuleBase" id="RU364109"/>
    </source>
</evidence>
<evidence type="ECO:0000259" key="11">
    <source>
        <dbReference type="PROSITE" id="PS51189"/>
    </source>
</evidence>
<dbReference type="FunFam" id="3.30.1010.10:FF:000006">
    <property type="entry name" value="Serine/threonine-protein kinase TOR"/>
    <property type="match status" value="1"/>
</dbReference>
<dbReference type="InterPro" id="IPR011009">
    <property type="entry name" value="Kinase-like_dom_sf"/>
</dbReference>
<dbReference type="Pfam" id="PF11865">
    <property type="entry name" value="mTOR_dom"/>
    <property type="match status" value="1"/>
</dbReference>
<dbReference type="InParanoid" id="D8M8H0"/>
<comment type="catalytic activity">
    <reaction evidence="7 9">
        <text>L-threonyl-[protein] + ATP = O-phospho-L-threonyl-[protein] + ADP + H(+)</text>
        <dbReference type="Rhea" id="RHEA:46608"/>
        <dbReference type="Rhea" id="RHEA-COMP:11060"/>
        <dbReference type="Rhea" id="RHEA-COMP:11605"/>
        <dbReference type="ChEBI" id="CHEBI:15378"/>
        <dbReference type="ChEBI" id="CHEBI:30013"/>
        <dbReference type="ChEBI" id="CHEBI:30616"/>
        <dbReference type="ChEBI" id="CHEBI:61977"/>
        <dbReference type="ChEBI" id="CHEBI:456216"/>
        <dbReference type="EC" id="2.7.11.1"/>
    </reaction>
</comment>
<evidence type="ECO:0000256" key="3">
    <source>
        <dbReference type="ARBA" id="ARBA00022737"/>
    </source>
</evidence>
<dbReference type="PROSITE" id="PS51189">
    <property type="entry name" value="FAT"/>
    <property type="match status" value="1"/>
</dbReference>
<sequence>MESFKQLILANLNDKDIHIREAAGKALSACLLLMQQRENQKRNDFYHKFLEPVLSLPNDNRSESIHGFLIAIDSFLKNSMEFSSMYIDPIYPMIRSYFNSKEVYIKKAVIHLIPVIFRVMKLYAISFLTDEYRDEAFKYLMACTARDTYRGDALKAVGELAMVLPEDAYLRINEIVDVIKENLVSKRSNSIEVLIARRGDNVKDALDCFTHMSCALKEQFTDKISLLCKDLFAAGISRTLIEALREVSSHTENSLNLVQKHLLEELGRVLGGSSHTEHSLPSFNFQSQQKRMLSAPESRLSSSTPPSNVLLALGALEIFDFCDMNLFSFVTAHVMPHVDSPSEEIRCAAVRVACKLLLPKHPRIVNHNQFQQAYNQVQKLISVGLSDREVSVRSCLLNALDKRFDPYLIQSENVSFLLMALHDEKYEIQRAVLKIISRLSPAIPGVVTNAVRQLILDLLRALEYSQETSTIIESVKLLGLSIHSTSSLIEAYVNPVFELLVNHLKTIQHGECLEWKLRIDNIKIAFLETLSLLAEVGSPELAKHNDVLMPIIIEALKQSNELREAGLVLLEKYSFCTGYVIEPYLQYSSLLDLLLNQYNRSGNASYTLNESVMRCLGGLGAIDPFIYKKNSKQTSKSDLQVVSYDDLQEDQRPLLCPCEERDLIITLEAIMSAFQDATYSEYRFTAFDALTTVITKPNSSSYQYLSLVVPPFIRMMQSKQCDSASFRRTVYFLNDLVKTVKEHIRSYLPDILRSMEPFWDTNQFEILIFIRVCSSCFHSEFKLYLVYVMPRMLSILSESAPEKRRAATEIVHCLHCIVPSLDNYLNVVFPGLMRFIENNEHVEASEREGVKCLKRIVNELDVSLYTSQIIMPLLRVLSKDYCCVTDDIMDVICSVMCQKQQEAYIYLSAINKVVSEKNINYPDFQKISNILYRGGVLAPRDYSFDQKDDSVVHPEEQVAPRHHNGDMTALQTLWRQAVNLTTKDEWIEWSRRFTITLIKESPDFSIRSCHALAQTSQIFANELFNAAFNSLWNELPAAYRADLASCFKQAFNSKQPVPPEITMKILSLAEFMEHDEEIVLQMSKDIVLPLDIGILGDLAMNNNAYAKALHYKEMEYETTPDSCIETLIQINNQLHYPDAAVGVLRYSQKYYEDITVMDELYEKLGRWEEALEAYESKQVNRPLETELTMGRIRCLNALGESEMVLRVIQRAEDKLGDCGQAETAAVYGAKAAFDLGDWELLRMFITNASAHSTEISYYQVALYIHDREYEKAEKLISETRNAISRILAPIISEGYDRIYSHVTQLEELKELEEICSLRKNYAPESPDYFPAARHLVTIFNKRLDGVQRDVSVWHGLLSLRKLFVEQKNPRSPEPKRSYELEPLNEDDRSSYDALCSYHHWLKFISLARKSNRPALALRTLESLGIDIKSCPRLGANPNDENDAYAEVRYAYHKFLYDQGLTKEAIRRLRKLVDEDSPKGSKLLYQSVDQEEQMTVRVRMRLRLAQWILDENHRNLSHEVVSDIATIIDECSQFNQDHKAYHEIAMLHMTCAEYYNRLNTEEAHNEVTDHLKGAIGSFFDAISLSKDKNSSLVLQDILRLITLWFTYGNREKVINAINCGFNIISIDTWLYVIPQLVARIHIKESGAKRLLINLLVQLTKAHPQALVYPLTRSTRSETKSRQRAALEVLSHLRRDNSVLVNEADLVSSELIRVAVLWTEKWRRGIEEASTQYYEFRNVHKMLLIFDDLYRTIGVPSETRIEDYFHRMYERQIQSTREYLLRYIETKNVTDIESAWKDLNEIYKQMTRSIKLVTELELDSVSPKLLNIKNLMIAVPGTYSPDKKSEIVRIKQFCRILSVLPSKQRPRKITIFGNDGQKYEFLLKGNEDLRQDELVMQLFTMVNRLLAANPETCQQELFVRTYSVTPFSDSCGMVSWVDRHDTLHALIKMYRQCKRADLGAERNLIAKYAPMYEEMMPVRRVDVFNTLMNETIGDDLKSVLWLRSKSSEKWLLRRTNYTRSLAVMSMVGYILGLGDRHPSNIMINRATGSICHIDFGDCFEVTMVREKFPERVPFRLTRMLVKAMEVGGVEGTFRSTCENVMSVIRQNEDSLMAILEAFVHDPLMNWKLTEKTPENTASEQDGSEMIKLEANTKATTVISRVRDKLTGNDFYQDEKISVQEQVRRLITQATSRYNLCQSYLGWWENVMMGMMCRCPFY</sequence>
<dbReference type="InterPro" id="IPR003152">
    <property type="entry name" value="FATC_dom"/>
</dbReference>
<dbReference type="Gene3D" id="3.30.1010.10">
    <property type="entry name" value="Phosphatidylinositol 3-kinase Catalytic Subunit, Chain A, domain 4"/>
    <property type="match status" value="1"/>
</dbReference>
<dbReference type="Proteomes" id="UP000008312">
    <property type="component" value="Unassembled WGS sequence"/>
</dbReference>
<feature type="domain" description="PI3K/PI4K catalytic" evidence="10">
    <location>
        <begin position="1851"/>
        <end position="2164"/>
    </location>
</feature>